<dbReference type="GO" id="GO:0044773">
    <property type="term" value="P:mitotic DNA damage checkpoint signaling"/>
    <property type="evidence" value="ECO:0007669"/>
    <property type="project" value="TreeGrafter"/>
</dbReference>
<dbReference type="GO" id="GO:0005524">
    <property type="term" value="F:ATP binding"/>
    <property type="evidence" value="ECO:0007669"/>
    <property type="project" value="UniProtKB-UniRule"/>
</dbReference>
<feature type="compositionally biased region" description="Polar residues" evidence="4">
    <location>
        <begin position="793"/>
        <end position="811"/>
    </location>
</feature>
<feature type="region of interest" description="Disordered" evidence="4">
    <location>
        <begin position="793"/>
        <end position="825"/>
    </location>
</feature>
<dbReference type="PROSITE" id="PS50011">
    <property type="entry name" value="PROTEIN_KINASE_DOM"/>
    <property type="match status" value="1"/>
</dbReference>
<feature type="compositionally biased region" description="Basic residues" evidence="4">
    <location>
        <begin position="563"/>
        <end position="573"/>
    </location>
</feature>
<dbReference type="GO" id="GO:0005634">
    <property type="term" value="C:nucleus"/>
    <property type="evidence" value="ECO:0007669"/>
    <property type="project" value="TreeGrafter"/>
</dbReference>
<evidence type="ECO:0000256" key="3">
    <source>
        <dbReference type="PROSITE-ProRule" id="PRU10141"/>
    </source>
</evidence>
<feature type="compositionally biased region" description="Basic and acidic residues" evidence="4">
    <location>
        <begin position="504"/>
        <end position="515"/>
    </location>
</feature>
<feature type="compositionally biased region" description="Polar residues" evidence="4">
    <location>
        <begin position="1212"/>
        <end position="1238"/>
    </location>
</feature>
<dbReference type="InterPro" id="IPR017441">
    <property type="entry name" value="Protein_kinase_ATP_BS"/>
</dbReference>
<evidence type="ECO:0000259" key="5">
    <source>
        <dbReference type="PROSITE" id="PS50011"/>
    </source>
</evidence>
<reference evidence="6 7" key="1">
    <citation type="submission" date="2019-02" db="EMBL/GenBank/DDBJ databases">
        <title>Genome sequencing of the rare red list fungi Phellinidium pouzarii.</title>
        <authorList>
            <person name="Buettner E."/>
            <person name="Kellner H."/>
        </authorList>
    </citation>
    <scope>NUCLEOTIDE SEQUENCE [LARGE SCALE GENOMIC DNA]</scope>
    <source>
        <strain evidence="6 7">DSM 108285</strain>
    </source>
</reference>
<evidence type="ECO:0000256" key="2">
    <source>
        <dbReference type="ARBA" id="ARBA00022840"/>
    </source>
</evidence>
<dbReference type="InterPro" id="IPR008271">
    <property type="entry name" value="Ser/Thr_kinase_AS"/>
</dbReference>
<dbReference type="SUPFAM" id="SSF56112">
    <property type="entry name" value="Protein kinase-like (PK-like)"/>
    <property type="match status" value="1"/>
</dbReference>
<feature type="compositionally biased region" description="Polar residues" evidence="4">
    <location>
        <begin position="386"/>
        <end position="405"/>
    </location>
</feature>
<dbReference type="InterPro" id="IPR011009">
    <property type="entry name" value="Kinase-like_dom_sf"/>
</dbReference>
<evidence type="ECO:0000313" key="7">
    <source>
        <dbReference type="Proteomes" id="UP000308199"/>
    </source>
</evidence>
<feature type="region of interest" description="Disordered" evidence="4">
    <location>
        <begin position="624"/>
        <end position="759"/>
    </location>
</feature>
<feature type="region of interest" description="Disordered" evidence="4">
    <location>
        <begin position="1"/>
        <end position="29"/>
    </location>
</feature>
<keyword evidence="1 3" id="KW-0547">Nucleotide-binding</keyword>
<feature type="region of interest" description="Disordered" evidence="4">
    <location>
        <begin position="552"/>
        <end position="579"/>
    </location>
</feature>
<feature type="compositionally biased region" description="Polar residues" evidence="4">
    <location>
        <begin position="431"/>
        <end position="462"/>
    </location>
</feature>
<gene>
    <name evidence="6" type="ORF">EW145_g672</name>
</gene>
<sequence>MPSPLPNLNAHGAAATAATTPTPPPIGTTIDDGTNAGALQLASVLGYGGYGVVYRAVTNSGGLYAVKCLLRTSNPNNPKQAQRQRRLHMREIALHRLAGAGAHPGIVRLHRIIEPALPAEDGTLSIPSPYTFLVMDYAPCGDLFTLILHKQVYLGRTGLVARVFSQLAAAVSHCHSLGIFHRDLKPENVLCWDGGATVRLADFGLATTERRSREWRTGSVYHMSPVSERQSFFPTLLTSGERHLVACDLTPQSPDGPKPVLPISSGLNEVLVSALDVRWERREKFGVDGLAEAVASLVGEPDEFEHRSLAFGRRSMGMYAPDVVFEGGMARCPWEVGMHIPSGSSGSEEAASQPIHVPQELIHPPSPQAQVIPKPKPKPKPELVQKRSSSASFVPSTTQSPSQSFIVEASDVPPETPDKEEVTVSIHPVTYKTTPEPSPRSAQVASRWSLNSSASPEDSTISEIRFANPSDAEELSSSASGYSSSSSEVSSVGSSYSVTGTPGLKHDMPEPRVSDADLTLNDDAEVYAYAYAASPDTPIDSELDNPKSVYADIYSQPSYSPARRSRYRGRSRARQPYPQLASLAQRDAATRRAKFQPRKHKPELRLNVDLPAFLPLHVDLSGANGSTTARTHSRSQSRSPPRSIIDLRRRAQEESVSSHPFAYSVSQSASFIPGPDMDIDGEREDVDRSESQPDFDVHMISPSGVAEGEEEEIDQDETRRFSRPAVDSESFHTSFDGFSLSPSPVSCTSPAGATEDGRENTFHVTTSGCTLTSPTSPDFVEVDADGRSMVNIERSTVATTSPTDVASPQSGNDDESSVGQRRSPASEYDYDFSFVRSSSPSASSSMYRANIAHSSRATGGFGGGVLEELMDTDEFGAGFGNEYSGRTSEGGQSGESWAEEMQRNGAEHAMMDTDDLDELPGLPGSFPASPASLRKVARSPLDARGSVDVSNVHSNSEDAQGLGLDIFSHSSVPLQIPRDSAVSVEANRASARYSVPPPSIRAYTNSADEALRALHAIAIETPNPWIDAIDAIDTSAWGGMSQSHSSLSTRGTQTFMAITTDMNPHTSLANAHATASATVEDFREYVPYLRYVETSSVAGSSRVGNNNERVASNNSFRTQQAANGHTAVDGTPFLAASVQCRETSDSGVLSQPPAQVLSHRALPKPPPQRRFIPSLASKLMLTLRRVFSAACAGKDGGRISTTLSIGRDEKSSTTPGNSAQSSRPRSCSTPPFNEQTKTQRIEPPASSSPVTKEFSRRFSTNVSKSRTWSFTRSRSQSRRRSRSLSPVPTKGSPRDVLLRLRNARNWFWYALSSMTSHSSSGSGARSKKGASANWAAPYVAVAA</sequence>
<organism evidence="6 7">
    <name type="scientific">Phellinidium pouzarii</name>
    <dbReference type="NCBI Taxonomy" id="167371"/>
    <lineage>
        <taxon>Eukaryota</taxon>
        <taxon>Fungi</taxon>
        <taxon>Dikarya</taxon>
        <taxon>Basidiomycota</taxon>
        <taxon>Agaricomycotina</taxon>
        <taxon>Agaricomycetes</taxon>
        <taxon>Hymenochaetales</taxon>
        <taxon>Hymenochaetaceae</taxon>
        <taxon>Phellinidium</taxon>
    </lineage>
</organism>
<dbReference type="SMART" id="SM00220">
    <property type="entry name" value="S_TKc"/>
    <property type="match status" value="1"/>
</dbReference>
<dbReference type="PANTHER" id="PTHR44167">
    <property type="entry name" value="OVARIAN-SPECIFIC SERINE/THREONINE-PROTEIN KINASE LOK-RELATED"/>
    <property type="match status" value="1"/>
</dbReference>
<dbReference type="PROSITE" id="PS00108">
    <property type="entry name" value="PROTEIN_KINASE_ST"/>
    <property type="match status" value="1"/>
</dbReference>
<dbReference type="Pfam" id="PF00069">
    <property type="entry name" value="Pkinase"/>
    <property type="match status" value="1"/>
</dbReference>
<feature type="region of interest" description="Disordered" evidence="4">
    <location>
        <begin position="877"/>
        <end position="897"/>
    </location>
</feature>
<accession>A0A4S4LJ76</accession>
<dbReference type="Proteomes" id="UP000308199">
    <property type="component" value="Unassembled WGS sequence"/>
</dbReference>
<comment type="caution">
    <text evidence="6">The sequence shown here is derived from an EMBL/GenBank/DDBJ whole genome shotgun (WGS) entry which is preliminary data.</text>
</comment>
<feature type="compositionally biased region" description="Low complexity" evidence="4">
    <location>
        <begin position="1263"/>
        <end position="1274"/>
    </location>
</feature>
<protein>
    <recommendedName>
        <fullName evidence="5">Protein kinase domain-containing protein</fullName>
    </recommendedName>
</protein>
<evidence type="ECO:0000313" key="6">
    <source>
        <dbReference type="EMBL" id="THH11438.1"/>
    </source>
</evidence>
<dbReference type="OrthoDB" id="541276at2759"/>
<feature type="region of interest" description="Disordered" evidence="4">
    <location>
        <begin position="1197"/>
        <end position="1295"/>
    </location>
</feature>
<feature type="binding site" evidence="3">
    <location>
        <position position="67"/>
    </location>
    <ligand>
        <name>ATP</name>
        <dbReference type="ChEBI" id="CHEBI:30616"/>
    </ligand>
</feature>
<keyword evidence="2 3" id="KW-0067">ATP-binding</keyword>
<feature type="compositionally biased region" description="Basic and acidic residues" evidence="4">
    <location>
        <begin position="685"/>
        <end position="697"/>
    </location>
</feature>
<proteinExistence type="predicted"/>
<feature type="compositionally biased region" description="Low complexity" evidence="4">
    <location>
        <begin position="476"/>
        <end position="497"/>
    </location>
</feature>
<dbReference type="Gene3D" id="1.10.510.10">
    <property type="entry name" value="Transferase(Phosphotransferase) domain 1"/>
    <property type="match status" value="1"/>
</dbReference>
<feature type="compositionally biased region" description="Polar residues" evidence="4">
    <location>
        <begin position="654"/>
        <end position="670"/>
    </location>
</feature>
<feature type="compositionally biased region" description="Polar residues" evidence="4">
    <location>
        <begin position="740"/>
        <end position="751"/>
    </location>
</feature>
<dbReference type="PROSITE" id="PS00107">
    <property type="entry name" value="PROTEIN_KINASE_ATP"/>
    <property type="match status" value="1"/>
</dbReference>
<feature type="region of interest" description="Disordered" evidence="4">
    <location>
        <begin position="359"/>
        <end position="515"/>
    </location>
</feature>
<dbReference type="EMBL" id="SGPK01000014">
    <property type="protein sequence ID" value="THH11438.1"/>
    <property type="molecule type" value="Genomic_DNA"/>
</dbReference>
<evidence type="ECO:0000256" key="4">
    <source>
        <dbReference type="SAM" id="MobiDB-lite"/>
    </source>
</evidence>
<feature type="domain" description="Protein kinase" evidence="5">
    <location>
        <begin position="39"/>
        <end position="430"/>
    </location>
</feature>
<keyword evidence="7" id="KW-1185">Reference proteome</keyword>
<dbReference type="InterPro" id="IPR000719">
    <property type="entry name" value="Prot_kinase_dom"/>
</dbReference>
<dbReference type="PANTHER" id="PTHR44167:SF30">
    <property type="entry name" value="PHOSPHORYLASE KINASE"/>
    <property type="match status" value="1"/>
</dbReference>
<dbReference type="GO" id="GO:0004674">
    <property type="term" value="F:protein serine/threonine kinase activity"/>
    <property type="evidence" value="ECO:0007669"/>
    <property type="project" value="TreeGrafter"/>
</dbReference>
<feature type="compositionally biased region" description="Low complexity" evidence="4">
    <location>
        <begin position="634"/>
        <end position="643"/>
    </location>
</feature>
<name>A0A4S4LJ76_9AGAM</name>
<evidence type="ECO:0000256" key="1">
    <source>
        <dbReference type="ARBA" id="ARBA00022741"/>
    </source>
</evidence>